<evidence type="ECO:0000256" key="2">
    <source>
        <dbReference type="ARBA" id="ARBA00022670"/>
    </source>
</evidence>
<gene>
    <name evidence="7" type="ORF">BET01_17505</name>
</gene>
<dbReference type="Pfam" id="PF00877">
    <property type="entry name" value="NLPC_P60"/>
    <property type="match status" value="1"/>
</dbReference>
<keyword evidence="5" id="KW-0732">Signal</keyword>
<dbReference type="GO" id="GO:0008234">
    <property type="term" value="F:cysteine-type peptidase activity"/>
    <property type="evidence" value="ECO:0007669"/>
    <property type="project" value="UniProtKB-KW"/>
</dbReference>
<evidence type="ECO:0000256" key="4">
    <source>
        <dbReference type="ARBA" id="ARBA00022807"/>
    </source>
</evidence>
<dbReference type="PANTHER" id="PTHR47053">
    <property type="entry name" value="MUREIN DD-ENDOPEPTIDASE MEPH-RELATED"/>
    <property type="match status" value="1"/>
</dbReference>
<keyword evidence="8" id="KW-1185">Reference proteome</keyword>
<evidence type="ECO:0000259" key="6">
    <source>
        <dbReference type="PROSITE" id="PS51935"/>
    </source>
</evidence>
<keyword evidence="4" id="KW-0788">Thiol protease</keyword>
<comment type="caution">
    <text evidence="7">The sequence shown here is derived from an EMBL/GenBank/DDBJ whole genome shotgun (WGS) entry which is preliminary data.</text>
</comment>
<dbReference type="OrthoDB" id="9808890at2"/>
<evidence type="ECO:0000256" key="5">
    <source>
        <dbReference type="SAM" id="SignalP"/>
    </source>
</evidence>
<keyword evidence="3 7" id="KW-0378">Hydrolase</keyword>
<organism evidence="7 8">
    <name type="scientific">Lacrimispora algidixylanolytica</name>
    <dbReference type="NCBI Taxonomy" id="94868"/>
    <lineage>
        <taxon>Bacteria</taxon>
        <taxon>Bacillati</taxon>
        <taxon>Bacillota</taxon>
        <taxon>Clostridia</taxon>
        <taxon>Lachnospirales</taxon>
        <taxon>Lachnospiraceae</taxon>
        <taxon>Lacrimispora</taxon>
    </lineage>
</organism>
<name>A0A419T5K2_9FIRM</name>
<dbReference type="Gene3D" id="3.90.1720.10">
    <property type="entry name" value="endopeptidase domain like (from Nostoc punctiforme)"/>
    <property type="match status" value="1"/>
</dbReference>
<protein>
    <submittedName>
        <fullName evidence="7">Hydrolase Nlp/P60</fullName>
    </submittedName>
</protein>
<keyword evidence="2" id="KW-0645">Protease</keyword>
<dbReference type="EMBL" id="MCIA01000010">
    <property type="protein sequence ID" value="RKD32709.1"/>
    <property type="molecule type" value="Genomic_DNA"/>
</dbReference>
<evidence type="ECO:0000256" key="1">
    <source>
        <dbReference type="ARBA" id="ARBA00007074"/>
    </source>
</evidence>
<dbReference type="InterPro" id="IPR051202">
    <property type="entry name" value="Peptidase_C40"/>
</dbReference>
<reference evidence="7 8" key="1">
    <citation type="submission" date="2016-08" db="EMBL/GenBank/DDBJ databases">
        <title>A new outlook on sporulation: Clostridium algidixylanolyticum.</title>
        <authorList>
            <person name="Poppleton D.I."/>
            <person name="Gribaldo S."/>
        </authorList>
    </citation>
    <scope>NUCLEOTIDE SEQUENCE [LARGE SCALE GENOMIC DNA]</scope>
    <source>
        <strain evidence="7 8">SPL73</strain>
    </source>
</reference>
<dbReference type="PANTHER" id="PTHR47053:SF1">
    <property type="entry name" value="MUREIN DD-ENDOPEPTIDASE MEPH-RELATED"/>
    <property type="match status" value="1"/>
</dbReference>
<sequence>MMKKTWKTLGLMAFCSAIVIARPSDVRADETSGPGLSYGNYLVTVDSDKVTISKDEEGQETLMTATKGNSFQVMEDMGDGTVKVKVNDTYGYLPVDGNATVTQTDASTLAELEVKNKVDEAVDFRQSIANYGLQFVGGRYAYGGSDPRTGVDCSGFTRYVLQHAAGINLSRSSGGQASQGRAISADQMRPGDLLFYGSSRAINHVAMYIGNGQVVHSSTYSTGIKTSPWNYRAPVKIVNVIGD</sequence>
<dbReference type="InterPro" id="IPR000064">
    <property type="entry name" value="NLP_P60_dom"/>
</dbReference>
<feature type="domain" description="NlpC/P60" evidence="6">
    <location>
        <begin position="122"/>
        <end position="243"/>
    </location>
</feature>
<feature type="signal peptide" evidence="5">
    <location>
        <begin position="1"/>
        <end position="28"/>
    </location>
</feature>
<evidence type="ECO:0000313" key="8">
    <source>
        <dbReference type="Proteomes" id="UP000284277"/>
    </source>
</evidence>
<dbReference type="InterPro" id="IPR038765">
    <property type="entry name" value="Papain-like_cys_pep_sf"/>
</dbReference>
<comment type="similarity">
    <text evidence="1">Belongs to the peptidase C40 family.</text>
</comment>
<dbReference type="PROSITE" id="PS51935">
    <property type="entry name" value="NLPC_P60"/>
    <property type="match status" value="1"/>
</dbReference>
<feature type="chain" id="PRO_5019523064" evidence="5">
    <location>
        <begin position="29"/>
        <end position="243"/>
    </location>
</feature>
<evidence type="ECO:0000256" key="3">
    <source>
        <dbReference type="ARBA" id="ARBA00022801"/>
    </source>
</evidence>
<proteinExistence type="inferred from homology"/>
<accession>A0A419T5K2</accession>
<dbReference type="SUPFAM" id="SSF54001">
    <property type="entry name" value="Cysteine proteinases"/>
    <property type="match status" value="1"/>
</dbReference>
<dbReference type="Proteomes" id="UP000284277">
    <property type="component" value="Unassembled WGS sequence"/>
</dbReference>
<dbReference type="GO" id="GO:0006508">
    <property type="term" value="P:proteolysis"/>
    <property type="evidence" value="ECO:0007669"/>
    <property type="project" value="UniProtKB-KW"/>
</dbReference>
<evidence type="ECO:0000313" key="7">
    <source>
        <dbReference type="EMBL" id="RKD32709.1"/>
    </source>
</evidence>
<dbReference type="RefSeq" id="WP_120196417.1">
    <property type="nucleotide sequence ID" value="NZ_MCIA01000010.1"/>
</dbReference>
<dbReference type="AlphaFoldDB" id="A0A419T5K2"/>